<dbReference type="RefSeq" id="WP_170117535.1">
    <property type="nucleotide sequence ID" value="NZ_PYGK01000006.1"/>
</dbReference>
<name>A0A2P8G700_9BACT</name>
<dbReference type="EMBL" id="PYGK01000006">
    <property type="protein sequence ID" value="PSL29758.1"/>
    <property type="molecule type" value="Genomic_DNA"/>
</dbReference>
<organism evidence="2 3">
    <name type="scientific">Chitinophaga ginsengisoli</name>
    <dbReference type="NCBI Taxonomy" id="363837"/>
    <lineage>
        <taxon>Bacteria</taxon>
        <taxon>Pseudomonadati</taxon>
        <taxon>Bacteroidota</taxon>
        <taxon>Chitinophagia</taxon>
        <taxon>Chitinophagales</taxon>
        <taxon>Chitinophagaceae</taxon>
        <taxon>Chitinophaga</taxon>
    </lineage>
</organism>
<comment type="caution">
    <text evidence="2">The sequence shown here is derived from an EMBL/GenBank/DDBJ whole genome shotgun (WGS) entry which is preliminary data.</text>
</comment>
<reference evidence="2 3" key="1">
    <citation type="submission" date="2018-03" db="EMBL/GenBank/DDBJ databases">
        <title>Genomic Encyclopedia of Archaeal and Bacterial Type Strains, Phase II (KMG-II): from individual species to whole genera.</title>
        <authorList>
            <person name="Goeker M."/>
        </authorList>
    </citation>
    <scope>NUCLEOTIDE SEQUENCE [LARGE SCALE GENOMIC DNA]</scope>
    <source>
        <strain evidence="2 3">DSM 18107</strain>
    </source>
</reference>
<evidence type="ECO:0000313" key="2">
    <source>
        <dbReference type="EMBL" id="PSL29758.1"/>
    </source>
</evidence>
<dbReference type="Proteomes" id="UP000240978">
    <property type="component" value="Unassembled WGS sequence"/>
</dbReference>
<feature type="domain" description="Calcineurin-like phosphoesterase" evidence="1">
    <location>
        <begin position="169"/>
        <end position="382"/>
    </location>
</feature>
<dbReference type="AlphaFoldDB" id="A0A2P8G700"/>
<evidence type="ECO:0000259" key="1">
    <source>
        <dbReference type="Pfam" id="PF00149"/>
    </source>
</evidence>
<gene>
    <name evidence="2" type="ORF">CLV42_10692</name>
</gene>
<proteinExistence type="predicted"/>
<dbReference type="SUPFAM" id="SSF56300">
    <property type="entry name" value="Metallo-dependent phosphatases"/>
    <property type="match status" value="1"/>
</dbReference>
<evidence type="ECO:0000313" key="3">
    <source>
        <dbReference type="Proteomes" id="UP000240978"/>
    </source>
</evidence>
<dbReference type="Pfam" id="PF00149">
    <property type="entry name" value="Metallophos"/>
    <property type="match status" value="1"/>
</dbReference>
<accession>A0A2P8G700</accession>
<keyword evidence="3" id="KW-1185">Reference proteome</keyword>
<protein>
    <submittedName>
        <fullName evidence="2">Calcineurin-like phosphoesterase family protein</fullName>
    </submittedName>
</protein>
<dbReference type="InterPro" id="IPR004843">
    <property type="entry name" value="Calcineurin-like_PHP"/>
</dbReference>
<dbReference type="Gene3D" id="3.60.21.10">
    <property type="match status" value="1"/>
</dbReference>
<dbReference type="InterPro" id="IPR029052">
    <property type="entry name" value="Metallo-depent_PP-like"/>
</dbReference>
<dbReference type="GO" id="GO:0016787">
    <property type="term" value="F:hydrolase activity"/>
    <property type="evidence" value="ECO:0007669"/>
    <property type="project" value="InterPro"/>
</dbReference>
<sequence>MSLQNFVRVHNANLSFWQSVVSQRVRQQMELTGAKVSHNLLLKHPAIAATAQHVKLTAKGTPPGPDTLDLTDPDQQRVYLSHLAYEKALCLVEGDIQRAGALDTEYRKYSDKDIIGFASCVVTFAEYWAQYGGVFAYNDWKELGEDISTYSVINENDGGNGFSLPSDARVAIIGDWGTGLADAQALLVDIIQRHNPHCIIHLGDIYYSGTPEECVNNFSAIIKNAFDIAEKDPVPVFTIPGNHDYYSLGWGYYSMVYGLNSEIGTAAFQAASYFCLRTEDGGWQLLGMDTGYNDSNPADQADPLYAGPWLQPNEIEWHQDKLNNFGGATILLSHHQLFSSNSKINGALSDFSALPSQNPYLYQTFLPYFPKIAAWLWGHEHNFVMFENDLLGLSKGRLLGCSAFEELTSSDPYAINYPDIKNFIDPETGNMIELSTNADLNGVTYYNHAYAIIDFSGRTNPTDPVTTTYYEYPSWGDNPPDDPEATQLYQEQYSLPAASEVQVPYNTGIYLLSQDGQFIGPEYKDYPYMSNDTPVILQFYPLNAQGNNLSHGDTLRILTTESSVGDKNQLGAFSRKSLYYDNDSNDKTAWVVYKRDTSEGTDIHYGDEVFFVNLDWDQWMLPYDSILYSVLYLTTTENANYYWSITLPQNSALQGITATPKKTPYEKKHLPFTEQEKNVTV</sequence>